<keyword evidence="9" id="KW-1185">Reference proteome</keyword>
<dbReference type="InterPro" id="IPR017583">
    <property type="entry name" value="Tagatose/fructose_Pkinase"/>
</dbReference>
<name>A0A845A6Z9_9SPHN</name>
<reference evidence="8 9" key="1">
    <citation type="submission" date="2019-12" db="EMBL/GenBank/DDBJ databases">
        <title>Genomic-based taxomic classification of the family Erythrobacteraceae.</title>
        <authorList>
            <person name="Xu L."/>
        </authorList>
    </citation>
    <scope>NUCLEOTIDE SEQUENCE [LARGE SCALE GENOMIC DNA]</scope>
    <source>
        <strain evidence="8 9">DSM 18604</strain>
    </source>
</reference>
<dbReference type="NCBIfam" id="TIGR03168">
    <property type="entry name" value="1-PFK"/>
    <property type="match status" value="1"/>
</dbReference>
<evidence type="ECO:0000256" key="6">
    <source>
        <dbReference type="PIRNR" id="PIRNR000535"/>
    </source>
</evidence>
<dbReference type="PIRSF" id="PIRSF000535">
    <property type="entry name" value="1PFK/6PFK/LacC"/>
    <property type="match status" value="1"/>
</dbReference>
<dbReference type="Pfam" id="PF00294">
    <property type="entry name" value="PfkB"/>
    <property type="match status" value="1"/>
</dbReference>
<comment type="similarity">
    <text evidence="1 6">Belongs to the carbohydrate kinase PfkB family.</text>
</comment>
<accession>A0A845A6Z9</accession>
<dbReference type="GO" id="GO:0003872">
    <property type="term" value="F:6-phosphofructokinase activity"/>
    <property type="evidence" value="ECO:0007669"/>
    <property type="project" value="TreeGrafter"/>
</dbReference>
<dbReference type="CDD" id="cd01164">
    <property type="entry name" value="FruK_PfkB_like"/>
    <property type="match status" value="1"/>
</dbReference>
<evidence type="ECO:0000256" key="2">
    <source>
        <dbReference type="ARBA" id="ARBA00022679"/>
    </source>
</evidence>
<dbReference type="InterPro" id="IPR002173">
    <property type="entry name" value="Carboh/pur_kinase_PfkB_CS"/>
</dbReference>
<dbReference type="RefSeq" id="WP_160739145.1">
    <property type="nucleotide sequence ID" value="NZ_WTYQ01000002.1"/>
</dbReference>
<evidence type="ECO:0000313" key="8">
    <source>
        <dbReference type="EMBL" id="MXP25990.1"/>
    </source>
</evidence>
<organism evidence="8 9">
    <name type="scientific">Altericroceibacterium indicum</name>
    <dbReference type="NCBI Taxonomy" id="374177"/>
    <lineage>
        <taxon>Bacteria</taxon>
        <taxon>Pseudomonadati</taxon>
        <taxon>Pseudomonadota</taxon>
        <taxon>Alphaproteobacteria</taxon>
        <taxon>Sphingomonadales</taxon>
        <taxon>Erythrobacteraceae</taxon>
        <taxon>Altericroceibacterium</taxon>
    </lineage>
</organism>
<evidence type="ECO:0000256" key="1">
    <source>
        <dbReference type="ARBA" id="ARBA00010688"/>
    </source>
</evidence>
<dbReference type="PROSITE" id="PS00583">
    <property type="entry name" value="PFKB_KINASES_1"/>
    <property type="match status" value="1"/>
</dbReference>
<dbReference type="InterPro" id="IPR029056">
    <property type="entry name" value="Ribokinase-like"/>
</dbReference>
<keyword evidence="4 8" id="KW-0418">Kinase</keyword>
<gene>
    <name evidence="8" type="ORF">GRI39_08035</name>
</gene>
<dbReference type="GO" id="GO:0005524">
    <property type="term" value="F:ATP binding"/>
    <property type="evidence" value="ECO:0007669"/>
    <property type="project" value="UniProtKB-KW"/>
</dbReference>
<comment type="caution">
    <text evidence="8">The sequence shown here is derived from an EMBL/GenBank/DDBJ whole genome shotgun (WGS) entry which is preliminary data.</text>
</comment>
<dbReference type="PANTHER" id="PTHR46566:SF2">
    <property type="entry name" value="ATP-DEPENDENT 6-PHOSPHOFRUCTOKINASE ISOZYME 2"/>
    <property type="match status" value="1"/>
</dbReference>
<evidence type="ECO:0000313" key="9">
    <source>
        <dbReference type="Proteomes" id="UP000460561"/>
    </source>
</evidence>
<dbReference type="GO" id="GO:0005829">
    <property type="term" value="C:cytosol"/>
    <property type="evidence" value="ECO:0007669"/>
    <property type="project" value="TreeGrafter"/>
</dbReference>
<evidence type="ECO:0000259" key="7">
    <source>
        <dbReference type="Pfam" id="PF00294"/>
    </source>
</evidence>
<dbReference type="Proteomes" id="UP000460561">
    <property type="component" value="Unassembled WGS sequence"/>
</dbReference>
<dbReference type="Gene3D" id="3.40.1190.20">
    <property type="match status" value="1"/>
</dbReference>
<evidence type="ECO:0000256" key="3">
    <source>
        <dbReference type="ARBA" id="ARBA00022741"/>
    </source>
</evidence>
<evidence type="ECO:0000256" key="5">
    <source>
        <dbReference type="ARBA" id="ARBA00022840"/>
    </source>
</evidence>
<dbReference type="InterPro" id="IPR011611">
    <property type="entry name" value="PfkB_dom"/>
</dbReference>
<dbReference type="SUPFAM" id="SSF53613">
    <property type="entry name" value="Ribokinase-like"/>
    <property type="match status" value="1"/>
</dbReference>
<proteinExistence type="inferred from homology"/>
<protein>
    <recommendedName>
        <fullName evidence="6">Phosphofructokinase</fullName>
    </recommendedName>
</protein>
<dbReference type="EMBL" id="WTYQ01000002">
    <property type="protein sequence ID" value="MXP25990.1"/>
    <property type="molecule type" value="Genomic_DNA"/>
</dbReference>
<dbReference type="OrthoDB" id="9801219at2"/>
<keyword evidence="3" id="KW-0547">Nucleotide-binding</keyword>
<feature type="domain" description="Carbohydrate kinase PfkB" evidence="7">
    <location>
        <begin position="18"/>
        <end position="295"/>
    </location>
</feature>
<evidence type="ECO:0000256" key="4">
    <source>
        <dbReference type="ARBA" id="ARBA00022777"/>
    </source>
</evidence>
<dbReference type="PANTHER" id="PTHR46566">
    <property type="entry name" value="1-PHOSPHOFRUCTOKINASE-RELATED"/>
    <property type="match status" value="1"/>
</dbReference>
<sequence>MRQTVTTLTLNPSLDASCDAERVIPTHKVRTHNQRHDPGGGGINVARVLAELGQDVCAAFLSGGPSGTQLEDLLKVQKLPIKPIPIAGDTRSSLAVYETSTGQEYRFVPEGPLVAAEEWQSALAMAEALEGGWLIASGSLPRGVPEDFYGRLTVICARKDVRLVLDTSGPALAAALEAGGLYCIKPSLSEFETLTGTTLPDKAAIGAAANALVTQGKAQHVAVTCGPGSAILADKNGWMALPSPKVEVASATGAGDSFVAGLVHGMMVEDDLTAALRWAIASGAATTMTPGTKLCQKPDIDRLLAELKKVRPQYHHD</sequence>
<dbReference type="AlphaFoldDB" id="A0A845A6Z9"/>
<keyword evidence="2 6" id="KW-0808">Transferase</keyword>
<keyword evidence="5" id="KW-0067">ATP-binding</keyword>